<feature type="transmembrane region" description="Helical" evidence="1">
    <location>
        <begin position="57"/>
        <end position="75"/>
    </location>
</feature>
<organism evidence="2 3">
    <name type="scientific">Bacillus mesophilum</name>
    <dbReference type="NCBI Taxonomy" id="1071718"/>
    <lineage>
        <taxon>Bacteria</taxon>
        <taxon>Bacillati</taxon>
        <taxon>Bacillota</taxon>
        <taxon>Bacilli</taxon>
        <taxon>Bacillales</taxon>
        <taxon>Bacillaceae</taxon>
        <taxon>Bacillus</taxon>
    </lineage>
</organism>
<keyword evidence="1" id="KW-0812">Transmembrane</keyword>
<dbReference type="OrthoDB" id="9978987at2"/>
<proteinExistence type="predicted"/>
<keyword evidence="1" id="KW-1133">Transmembrane helix</keyword>
<evidence type="ECO:0000313" key="3">
    <source>
        <dbReference type="Proteomes" id="UP000441354"/>
    </source>
</evidence>
<gene>
    <name evidence="2" type="ORF">F7732_21195</name>
</gene>
<dbReference type="RefSeq" id="WP_151576016.1">
    <property type="nucleotide sequence ID" value="NZ_WBOT01000012.1"/>
</dbReference>
<keyword evidence="1" id="KW-0472">Membrane</keyword>
<feature type="transmembrane region" description="Helical" evidence="1">
    <location>
        <begin position="17"/>
        <end position="36"/>
    </location>
</feature>
<dbReference type="AlphaFoldDB" id="A0A7V7UT09"/>
<name>A0A7V7UT09_9BACI</name>
<evidence type="ECO:0000313" key="2">
    <source>
        <dbReference type="EMBL" id="KAB2329443.1"/>
    </source>
</evidence>
<reference evidence="2 3" key="1">
    <citation type="journal article" date="2014" name="Arch. Microbiol.">
        <title>Bacillus mesophilum sp. nov., strain IITR-54T, a novel 4-chlorobiphenyl dechlorinating bacterium.</title>
        <authorList>
            <person name="Manickam N."/>
            <person name="Singh N.K."/>
            <person name="Bajaj A."/>
            <person name="Kumar R.M."/>
            <person name="Kaur G."/>
            <person name="Kaur N."/>
            <person name="Bala M."/>
            <person name="Kumar A."/>
            <person name="Mayilraj S."/>
        </authorList>
    </citation>
    <scope>NUCLEOTIDE SEQUENCE [LARGE SCALE GENOMIC DNA]</scope>
    <source>
        <strain evidence="2 3">IITR-54</strain>
    </source>
</reference>
<dbReference type="Proteomes" id="UP000441354">
    <property type="component" value="Unassembled WGS sequence"/>
</dbReference>
<evidence type="ECO:0000256" key="1">
    <source>
        <dbReference type="SAM" id="Phobius"/>
    </source>
</evidence>
<protein>
    <submittedName>
        <fullName evidence="2">Uncharacterized protein</fullName>
    </submittedName>
</protein>
<comment type="caution">
    <text evidence="2">The sequence shown here is derived from an EMBL/GenBank/DDBJ whole genome shotgun (WGS) entry which is preliminary data.</text>
</comment>
<accession>A0A7V7UT09</accession>
<keyword evidence="3" id="KW-1185">Reference proteome</keyword>
<sequence length="81" mass="8885">MGTWGNMIVTEINSAKTYLLLIFVAIGTVSIVIHGIKYKSGTDDEKLDAKKAIRGSVLWFMGLPFALWLATYLYTKASGIA</sequence>
<dbReference type="EMBL" id="WBOT01000012">
    <property type="protein sequence ID" value="KAB2329443.1"/>
    <property type="molecule type" value="Genomic_DNA"/>
</dbReference>